<dbReference type="AlphaFoldDB" id="A0A1W2AF66"/>
<reference evidence="1 2" key="1">
    <citation type="submission" date="2017-04" db="EMBL/GenBank/DDBJ databases">
        <authorList>
            <person name="Afonso C.L."/>
            <person name="Miller P.J."/>
            <person name="Scott M.A."/>
            <person name="Spackman E."/>
            <person name="Goraichik I."/>
            <person name="Dimitrov K.M."/>
            <person name="Suarez D.L."/>
            <person name="Swayne D.E."/>
        </authorList>
    </citation>
    <scope>NUCLEOTIDE SEQUENCE [LARGE SCALE GENOMIC DNA]</scope>
    <source>
        <strain evidence="1 2">CGMCC 1.12511</strain>
    </source>
</reference>
<accession>A0A1W2AF66</accession>
<protein>
    <submittedName>
        <fullName evidence="1">Putative PD-(D/E)XK family member</fullName>
    </submittedName>
</protein>
<dbReference type="InterPro" id="IPR025534">
    <property type="entry name" value="DUF4420"/>
</dbReference>
<evidence type="ECO:0000313" key="1">
    <source>
        <dbReference type="EMBL" id="SMC59263.1"/>
    </source>
</evidence>
<evidence type="ECO:0000313" key="2">
    <source>
        <dbReference type="Proteomes" id="UP000192634"/>
    </source>
</evidence>
<proteinExistence type="predicted"/>
<gene>
    <name evidence="1" type="ORF">SAMN06296429_105253</name>
</gene>
<sequence>MLTAETVEDWQSIVEGKSAAKRYFDPDHPLDLLYGADPGGRPVFIIVTPSEPDEVTVSRDITTTKGQRSDGRWVLTLRLDDGTLFTSFSRLCLDLVARSRGARSPEESIETLLRVLDEWKVLLRRYRPRRLDLAKLRGLVAELWYGFTILLEDHPASSVAQSWVGPTGAPQDFAFLDGQLCEVKARRPSKRTVEVASVAQLDPKGKPMTLGVVLLDDCSPEAVGAITLISLLSHVRSLPQLGFEGRSHVDNHIRELGVDETDTYYADTAFLVLGFQTFDVNPDFPSIRSSTLDGLPVSNVRYDLAIEPLKPHLLQEVTYADEGGPA</sequence>
<dbReference type="EMBL" id="FWXN01000005">
    <property type="protein sequence ID" value="SMC59263.1"/>
    <property type="molecule type" value="Genomic_DNA"/>
</dbReference>
<name>A0A1W2AF66_9MICO</name>
<dbReference type="Proteomes" id="UP000192634">
    <property type="component" value="Unassembled WGS sequence"/>
</dbReference>
<dbReference type="Pfam" id="PF14390">
    <property type="entry name" value="DUF4420"/>
    <property type="match status" value="1"/>
</dbReference>
<organism evidence="1 2">
    <name type="scientific">Janibacter indicus</name>
    <dbReference type="NCBI Taxonomy" id="857417"/>
    <lineage>
        <taxon>Bacteria</taxon>
        <taxon>Bacillati</taxon>
        <taxon>Actinomycetota</taxon>
        <taxon>Actinomycetes</taxon>
        <taxon>Micrococcales</taxon>
        <taxon>Intrasporangiaceae</taxon>
        <taxon>Janibacter</taxon>
    </lineage>
</organism>